<dbReference type="EMBL" id="JAENHN010000046">
    <property type="protein sequence ID" value="MBK1812239.1"/>
    <property type="molecule type" value="Genomic_DNA"/>
</dbReference>
<evidence type="ECO:0000313" key="2">
    <source>
        <dbReference type="EMBL" id="MBK1812239.1"/>
    </source>
</evidence>
<dbReference type="Proteomes" id="UP000596739">
    <property type="component" value="Unassembled WGS sequence"/>
</dbReference>
<feature type="domain" description="Beta-lactamase-related" evidence="1">
    <location>
        <begin position="118"/>
        <end position="368"/>
    </location>
</feature>
<comment type="caution">
    <text evidence="2">The sequence shown here is derived from an EMBL/GenBank/DDBJ whole genome shotgun (WGS) entry which is preliminary data.</text>
</comment>
<dbReference type="InterPro" id="IPR001466">
    <property type="entry name" value="Beta-lactam-related"/>
</dbReference>
<name>A0ABS1ES81_9CLOT</name>
<dbReference type="PANTHER" id="PTHR43283:SF7">
    <property type="entry name" value="BETA-LACTAMASE-RELATED DOMAIN-CONTAINING PROTEIN"/>
    <property type="match status" value="1"/>
</dbReference>
<dbReference type="InterPro" id="IPR012338">
    <property type="entry name" value="Beta-lactam/transpept-like"/>
</dbReference>
<organism evidence="2 3">
    <name type="scientific">Clostridium yunnanense</name>
    <dbReference type="NCBI Taxonomy" id="2800325"/>
    <lineage>
        <taxon>Bacteria</taxon>
        <taxon>Bacillati</taxon>
        <taxon>Bacillota</taxon>
        <taxon>Clostridia</taxon>
        <taxon>Eubacteriales</taxon>
        <taxon>Clostridiaceae</taxon>
        <taxon>Clostridium</taxon>
    </lineage>
</organism>
<proteinExistence type="predicted"/>
<dbReference type="RefSeq" id="WP_200271250.1">
    <property type="nucleotide sequence ID" value="NZ_JAENHN010000046.1"/>
</dbReference>
<dbReference type="GO" id="GO:0016787">
    <property type="term" value="F:hydrolase activity"/>
    <property type="evidence" value="ECO:0007669"/>
    <property type="project" value="UniProtKB-KW"/>
</dbReference>
<keyword evidence="2" id="KW-0378">Hydrolase</keyword>
<accession>A0ABS1ES81</accession>
<evidence type="ECO:0000313" key="3">
    <source>
        <dbReference type="Proteomes" id="UP000596739"/>
    </source>
</evidence>
<gene>
    <name evidence="2" type="ORF">JHL18_16570</name>
</gene>
<evidence type="ECO:0000259" key="1">
    <source>
        <dbReference type="Pfam" id="PF00144"/>
    </source>
</evidence>
<dbReference type="SUPFAM" id="SSF56601">
    <property type="entry name" value="beta-lactamase/transpeptidase-like"/>
    <property type="match status" value="1"/>
</dbReference>
<reference evidence="3" key="1">
    <citation type="submission" date="2021-01" db="EMBL/GenBank/DDBJ databases">
        <title>Genome public.</title>
        <authorList>
            <person name="Liu C."/>
            <person name="Sun Q."/>
        </authorList>
    </citation>
    <scope>NUCLEOTIDE SEQUENCE [LARGE SCALE GENOMIC DNA]</scope>
    <source>
        <strain evidence="3">YIM B02505</strain>
    </source>
</reference>
<dbReference type="PANTHER" id="PTHR43283">
    <property type="entry name" value="BETA-LACTAMASE-RELATED"/>
    <property type="match status" value="1"/>
</dbReference>
<dbReference type="Pfam" id="PF00144">
    <property type="entry name" value="Beta-lactamase"/>
    <property type="match status" value="1"/>
</dbReference>
<dbReference type="InterPro" id="IPR050789">
    <property type="entry name" value="Diverse_Enzym_Activities"/>
</dbReference>
<protein>
    <submittedName>
        <fullName evidence="2">Serine hydrolase</fullName>
    </submittedName>
</protein>
<keyword evidence="3" id="KW-1185">Reference proteome</keyword>
<sequence length="389" mass="45220">MNKFSSIGDIKLERRVSKMEVKQIFKERDYYPNNGWKSSKPEDEGVNSLYIKKIEPYLQENFRSYRSFMMIKNGHLIYECQNKNTYEKNSSLIIRKSLYQTLRVLGKPNETLIDEHGECYNLRSATKSIMSILLGIVLDKGYINSIEEKVYKFLPDYYFENDELKKEITIEHLITMKSGLASIEKGAKTFEMLFSDGDWIKSILSLPMEASPGERFLYNSANTHLLSGVLSNVTKMSTYDFANKFLFKTLGIKEVYWEKDKKGYNFGGGNLFMKPKDMAKIGYLYLNNGIWDGKEIVSKTWIEESLKGRFEWAYGYHYGYLWYIRREKAENQSKEYITYSASGAGGQKIWVIPELDIVMVATSRTNFTGDKSYFLDNIISNFVLPSILD</sequence>
<dbReference type="Gene3D" id="3.40.710.10">
    <property type="entry name" value="DD-peptidase/beta-lactamase superfamily"/>
    <property type="match status" value="1"/>
</dbReference>